<evidence type="ECO:0000313" key="1">
    <source>
        <dbReference type="EMBL" id="ESA15490.1"/>
    </source>
</evidence>
<dbReference type="AlphaFoldDB" id="U9U578"/>
<proteinExistence type="predicted"/>
<dbReference type="EMBL" id="KI281958">
    <property type="protein sequence ID" value="ESA15490.1"/>
    <property type="molecule type" value="Genomic_DNA"/>
</dbReference>
<reference evidence="1" key="1">
    <citation type="submission" date="2013-07" db="EMBL/GenBank/DDBJ databases">
        <title>The genome of an arbuscular mycorrhizal fungus provides insights into the evolution of the oldest plant symbiosis.</title>
        <authorList>
            <consortium name="DOE Joint Genome Institute"/>
            <person name="Tisserant E."/>
            <person name="Malbreil M."/>
            <person name="Kuo A."/>
            <person name="Kohler A."/>
            <person name="Symeonidi A."/>
            <person name="Balestrini R."/>
            <person name="Charron P."/>
            <person name="Duensing N."/>
            <person name="Frei-dit-Frey N."/>
            <person name="Gianinazzi-Pearson V."/>
            <person name="Gilbert B."/>
            <person name="Handa Y."/>
            <person name="Hijri M."/>
            <person name="Kaul R."/>
            <person name="Kawaguchi M."/>
            <person name="Krajinski F."/>
            <person name="Lammers P."/>
            <person name="Lapierre D."/>
            <person name="Masclaux F.G."/>
            <person name="Murat C."/>
            <person name="Morin E."/>
            <person name="Ndikumana S."/>
            <person name="Pagni M."/>
            <person name="Petitpierre D."/>
            <person name="Requena N."/>
            <person name="Rosikiewicz P."/>
            <person name="Riley R."/>
            <person name="Saito K."/>
            <person name="San Clemente H."/>
            <person name="Shapiro H."/>
            <person name="van Tuinen D."/>
            <person name="Becard G."/>
            <person name="Bonfante P."/>
            <person name="Paszkowski U."/>
            <person name="Shachar-Hill Y."/>
            <person name="Young J.P."/>
            <person name="Sanders I.R."/>
            <person name="Henrissat B."/>
            <person name="Rensing S.A."/>
            <person name="Grigoriev I.V."/>
            <person name="Corradi N."/>
            <person name="Roux C."/>
            <person name="Martin F."/>
        </authorList>
    </citation>
    <scope>NUCLEOTIDE SEQUENCE</scope>
    <source>
        <strain evidence="1">DAOM 197198</strain>
    </source>
</reference>
<dbReference type="HOGENOM" id="CLU_2607206_0_0_1"/>
<organism evidence="1">
    <name type="scientific">Rhizophagus irregularis (strain DAOM 181602 / DAOM 197198 / MUCL 43194)</name>
    <name type="common">Arbuscular mycorrhizal fungus</name>
    <name type="synonym">Glomus intraradices</name>
    <dbReference type="NCBI Taxonomy" id="747089"/>
    <lineage>
        <taxon>Eukaryota</taxon>
        <taxon>Fungi</taxon>
        <taxon>Fungi incertae sedis</taxon>
        <taxon>Mucoromycota</taxon>
        <taxon>Glomeromycotina</taxon>
        <taxon>Glomeromycetes</taxon>
        <taxon>Glomerales</taxon>
        <taxon>Glomeraceae</taxon>
        <taxon>Rhizophagus</taxon>
    </lineage>
</organism>
<name>U9U578_RHIID</name>
<protein>
    <submittedName>
        <fullName evidence="1">Uncharacterized protein</fullName>
    </submittedName>
</protein>
<accession>U9U578</accession>
<sequence length="79" mass="9296">MSDKITFQNCYLNYAKISLSSSNDILQVKSLIHVLLTLRNIMISYRKNVVESFSKDKSNVKGQIYQNCKEYESQFKNMY</sequence>
<gene>
    <name evidence="1" type="ORF">GLOINDRAFT_23842</name>
</gene>